<organism evidence="1 2">
    <name type="scientific">Paenochrobactrum glaciei</name>
    <dbReference type="NCBI Taxonomy" id="486407"/>
    <lineage>
        <taxon>Bacteria</taxon>
        <taxon>Pseudomonadati</taxon>
        <taxon>Pseudomonadota</taxon>
        <taxon>Alphaproteobacteria</taxon>
        <taxon>Hyphomicrobiales</taxon>
        <taxon>Brucellaceae</taxon>
        <taxon>Paenochrobactrum</taxon>
    </lineage>
</organism>
<dbReference type="Proteomes" id="UP001424441">
    <property type="component" value="Unassembled WGS sequence"/>
</dbReference>
<dbReference type="RefSeq" id="WP_343800091.1">
    <property type="nucleotide sequence ID" value="NZ_BAAADE010000001.1"/>
</dbReference>
<protein>
    <submittedName>
        <fullName evidence="1">Uncharacterized protein</fullName>
    </submittedName>
</protein>
<comment type="caution">
    <text evidence="1">The sequence shown here is derived from an EMBL/GenBank/DDBJ whole genome shotgun (WGS) entry which is preliminary data.</text>
</comment>
<sequence>MSKMYDVHAAGSLREPSDWNFYAVEATPKPSLFSVQLLRDAAMSLVELRRVSHSFQARDLVALLKCHAARKQRVAMPKATIHMKTCVMGGRQAVRIVLK</sequence>
<proteinExistence type="predicted"/>
<accession>A0ABN1FGA7</accession>
<reference evidence="1 2" key="1">
    <citation type="journal article" date="2019" name="Int. J. Syst. Evol. Microbiol.">
        <title>The Global Catalogue of Microorganisms (GCM) 10K type strain sequencing project: providing services to taxonomists for standard genome sequencing and annotation.</title>
        <authorList>
            <consortium name="The Broad Institute Genomics Platform"/>
            <consortium name="The Broad Institute Genome Sequencing Center for Infectious Disease"/>
            <person name="Wu L."/>
            <person name="Ma J."/>
        </authorList>
    </citation>
    <scope>NUCLEOTIDE SEQUENCE [LARGE SCALE GENOMIC DNA]</scope>
    <source>
        <strain evidence="1 2">JCM 15115</strain>
    </source>
</reference>
<evidence type="ECO:0000313" key="1">
    <source>
        <dbReference type="EMBL" id="GAA0590182.1"/>
    </source>
</evidence>
<evidence type="ECO:0000313" key="2">
    <source>
        <dbReference type="Proteomes" id="UP001424441"/>
    </source>
</evidence>
<name>A0ABN1FGA7_9HYPH</name>
<gene>
    <name evidence="1" type="ORF">GCM10008943_01480</name>
</gene>
<dbReference type="EMBL" id="BAAADE010000001">
    <property type="protein sequence ID" value="GAA0590182.1"/>
    <property type="molecule type" value="Genomic_DNA"/>
</dbReference>
<keyword evidence="2" id="KW-1185">Reference proteome</keyword>